<proteinExistence type="predicted"/>
<dbReference type="Gene3D" id="3.60.10.10">
    <property type="entry name" value="Endonuclease/exonuclease/phosphatase"/>
    <property type="match status" value="1"/>
</dbReference>
<evidence type="ECO:0000313" key="1">
    <source>
        <dbReference type="EMBL" id="KAL3276819.1"/>
    </source>
</evidence>
<dbReference type="SUPFAM" id="SSF56219">
    <property type="entry name" value="DNase I-like"/>
    <property type="match status" value="1"/>
</dbReference>
<gene>
    <name evidence="1" type="ORF">HHI36_012180</name>
</gene>
<organism evidence="1 2">
    <name type="scientific">Cryptolaemus montrouzieri</name>
    <dbReference type="NCBI Taxonomy" id="559131"/>
    <lineage>
        <taxon>Eukaryota</taxon>
        <taxon>Metazoa</taxon>
        <taxon>Ecdysozoa</taxon>
        <taxon>Arthropoda</taxon>
        <taxon>Hexapoda</taxon>
        <taxon>Insecta</taxon>
        <taxon>Pterygota</taxon>
        <taxon>Neoptera</taxon>
        <taxon>Endopterygota</taxon>
        <taxon>Coleoptera</taxon>
        <taxon>Polyphaga</taxon>
        <taxon>Cucujiformia</taxon>
        <taxon>Coccinelloidea</taxon>
        <taxon>Coccinellidae</taxon>
        <taxon>Scymninae</taxon>
        <taxon>Scymnini</taxon>
        <taxon>Cryptolaemus</taxon>
    </lineage>
</organism>
<keyword evidence="2" id="KW-1185">Reference proteome</keyword>
<reference evidence="1 2" key="1">
    <citation type="journal article" date="2021" name="BMC Biol.">
        <title>Horizontally acquired antibacterial genes associated with adaptive radiation of ladybird beetles.</title>
        <authorList>
            <person name="Li H.S."/>
            <person name="Tang X.F."/>
            <person name="Huang Y.H."/>
            <person name="Xu Z.Y."/>
            <person name="Chen M.L."/>
            <person name="Du X.Y."/>
            <person name="Qiu B.Y."/>
            <person name="Chen P.T."/>
            <person name="Zhang W."/>
            <person name="Slipinski A."/>
            <person name="Escalona H.E."/>
            <person name="Waterhouse R.M."/>
            <person name="Zwick A."/>
            <person name="Pang H."/>
        </authorList>
    </citation>
    <scope>NUCLEOTIDE SEQUENCE [LARGE SCALE GENOMIC DNA]</scope>
    <source>
        <strain evidence="1">SYSU2018</strain>
    </source>
</reference>
<evidence type="ECO:0000313" key="2">
    <source>
        <dbReference type="Proteomes" id="UP001516400"/>
    </source>
</evidence>
<comment type="caution">
    <text evidence="1">The sequence shown here is derived from an EMBL/GenBank/DDBJ whole genome shotgun (WGS) entry which is preliminary data.</text>
</comment>
<accession>A0ABD2NE52</accession>
<sequence length="165" mass="19121">MLIEKDIHIAVITEHWLKEVIANKFLVQDFLLTTHFSRKDGYGGVLIFSSKELCVEEISQTKDFSVEGLLEMNAIWEKRLKTVVIAVYRLPEGSFEVFMENMKAGLDEINQLNINHVHIHVAGDFNVDLMKSCTRTDDILELGIWTTSQIYGTLQNHRYFPDFDR</sequence>
<dbReference type="EMBL" id="JABFTP020000103">
    <property type="protein sequence ID" value="KAL3276819.1"/>
    <property type="molecule type" value="Genomic_DNA"/>
</dbReference>
<dbReference type="AlphaFoldDB" id="A0ABD2NE52"/>
<dbReference type="Proteomes" id="UP001516400">
    <property type="component" value="Unassembled WGS sequence"/>
</dbReference>
<dbReference type="InterPro" id="IPR036691">
    <property type="entry name" value="Endo/exonu/phosph_ase_sf"/>
</dbReference>
<protein>
    <submittedName>
        <fullName evidence="1">Uncharacterized protein</fullName>
    </submittedName>
</protein>
<name>A0ABD2NE52_9CUCU</name>